<dbReference type="AlphaFoldDB" id="A0A0V7ZLN6"/>
<keyword evidence="3" id="KW-1185">Reference proteome</keyword>
<evidence type="ECO:0000313" key="1">
    <source>
        <dbReference type="EMBL" id="KST65372.1"/>
    </source>
</evidence>
<dbReference type="Proteomes" id="UP000053372">
    <property type="component" value="Unassembled WGS sequence"/>
</dbReference>
<dbReference type="RefSeq" id="WP_027843562.1">
    <property type="nucleotide sequence ID" value="NZ_LMTZ01000001.1"/>
</dbReference>
<dbReference type="InterPro" id="IPR036249">
    <property type="entry name" value="Thioredoxin-like_sf"/>
</dbReference>
<dbReference type="PANTHER" id="PTHR31902">
    <property type="entry name" value="ACTIN PATCHES DISTAL PROTEIN 1"/>
    <property type="match status" value="1"/>
</dbReference>
<evidence type="ECO:0000313" key="2">
    <source>
        <dbReference type="EMBL" id="KST70436.1"/>
    </source>
</evidence>
<dbReference type="OrthoDB" id="3399139at2"/>
<dbReference type="EMBL" id="LMTZ01000108">
    <property type="protein sequence ID" value="KST65372.1"/>
    <property type="molecule type" value="Genomic_DNA"/>
</dbReference>
<proteinExistence type="predicted"/>
<accession>A0A0V7ZLN6</accession>
<dbReference type="SUPFAM" id="SSF52833">
    <property type="entry name" value="Thioredoxin-like"/>
    <property type="match status" value="1"/>
</dbReference>
<gene>
    <name evidence="1" type="ORF">BC008_21485</name>
    <name evidence="2" type="ORF">BC008_45440</name>
</gene>
<dbReference type="Pfam" id="PF06999">
    <property type="entry name" value="Suc_Fer-like"/>
    <property type="match status" value="1"/>
</dbReference>
<dbReference type="InterPro" id="IPR010350">
    <property type="entry name" value="Aim32/Apd1-like_bac"/>
</dbReference>
<organism evidence="1 3">
    <name type="scientific">Mastigocoleus testarum BC008</name>
    <dbReference type="NCBI Taxonomy" id="371196"/>
    <lineage>
        <taxon>Bacteria</taxon>
        <taxon>Bacillati</taxon>
        <taxon>Cyanobacteriota</taxon>
        <taxon>Cyanophyceae</taxon>
        <taxon>Nostocales</taxon>
        <taxon>Hapalosiphonaceae</taxon>
        <taxon>Mastigocoleus</taxon>
    </lineage>
</organism>
<reference evidence="1 3" key="1">
    <citation type="journal article" date="2015" name="Genome Announc.">
        <title>Draft Genome of the Euendolithic (true boring) Cyanobacterium Mastigocoleus testarum strain BC008.</title>
        <authorList>
            <person name="Guida B.S."/>
            <person name="Garcia-Pichel F."/>
        </authorList>
    </citation>
    <scope>NUCLEOTIDE SEQUENCE [LARGE SCALE GENOMIC DNA]</scope>
    <source>
        <strain evidence="1 3">BC008</strain>
    </source>
</reference>
<dbReference type="PIRSF" id="PIRSF035042">
    <property type="entry name" value="UCP035042_thirdx"/>
    <property type="match status" value="1"/>
</dbReference>
<dbReference type="EMBL" id="LMTZ01000001">
    <property type="protein sequence ID" value="KST70436.1"/>
    <property type="molecule type" value="Genomic_DNA"/>
</dbReference>
<name>A0A0V7ZLN6_9CYAN</name>
<dbReference type="Gene3D" id="3.40.30.10">
    <property type="entry name" value="Glutaredoxin"/>
    <property type="match status" value="1"/>
</dbReference>
<dbReference type="CDD" id="cd03062">
    <property type="entry name" value="TRX_Fd_Sucrase"/>
    <property type="match status" value="1"/>
</dbReference>
<dbReference type="PANTHER" id="PTHR31902:SF22">
    <property type="entry name" value="SLL1203 PROTEIN"/>
    <property type="match status" value="1"/>
</dbReference>
<sequence length="325" mass="36993">MSNFFCADNSRKQGEELIGTATNNQTYILIECPQPWMSSAFHSKWVPENLSVLVKECKKAELPIRFLLIANNISHKVDSTTLLIYESNKGLGNGYSKREFKLENIEQAATTIKKWLKGKPSRYEVSTDITRDFLICTHGSHDKCCARYGGRFYFHASNKITEMGLKNVRIWKSSHFGGHRFAPTMIDLPDGRYYGKLDLNSFQSILTRSGEIENLIKVYRGWGFLPRPIQVLERELMLVHGWDWFNYKVEAKILKESPDGCIFQARLSFEKPDESLHTFKAKLVKDDFKSITLQAACNATEKITCAKYSVASLTLTSSQSATCVA</sequence>
<evidence type="ECO:0000313" key="3">
    <source>
        <dbReference type="Proteomes" id="UP000053372"/>
    </source>
</evidence>
<comment type="caution">
    <text evidence="1">The sequence shown here is derived from an EMBL/GenBank/DDBJ whole genome shotgun (WGS) entry which is preliminary data.</text>
</comment>
<dbReference type="InterPro" id="IPR009737">
    <property type="entry name" value="Aim32/Apd1-like"/>
</dbReference>
<protein>
    <submittedName>
        <fullName evidence="1">Sucrase ferredoxin</fullName>
    </submittedName>
</protein>